<proteinExistence type="predicted"/>
<organism evidence="2 3">
    <name type="scientific">Stephania cephalantha</name>
    <dbReference type="NCBI Taxonomy" id="152367"/>
    <lineage>
        <taxon>Eukaryota</taxon>
        <taxon>Viridiplantae</taxon>
        <taxon>Streptophyta</taxon>
        <taxon>Embryophyta</taxon>
        <taxon>Tracheophyta</taxon>
        <taxon>Spermatophyta</taxon>
        <taxon>Magnoliopsida</taxon>
        <taxon>Ranunculales</taxon>
        <taxon>Menispermaceae</taxon>
        <taxon>Menispermoideae</taxon>
        <taxon>Cissampelideae</taxon>
        <taxon>Stephania</taxon>
    </lineage>
</organism>
<keyword evidence="3" id="KW-1185">Reference proteome</keyword>
<evidence type="ECO:0000313" key="3">
    <source>
        <dbReference type="Proteomes" id="UP001419268"/>
    </source>
</evidence>
<feature type="region of interest" description="Disordered" evidence="1">
    <location>
        <begin position="35"/>
        <end position="128"/>
    </location>
</feature>
<protein>
    <submittedName>
        <fullName evidence="2">Uncharacterized protein</fullName>
    </submittedName>
</protein>
<dbReference type="EMBL" id="JBBNAG010000007">
    <property type="protein sequence ID" value="KAK9118368.1"/>
    <property type="molecule type" value="Genomic_DNA"/>
</dbReference>
<dbReference type="AlphaFoldDB" id="A0AAP0INW8"/>
<feature type="compositionally biased region" description="Pro residues" evidence="1">
    <location>
        <begin position="1"/>
        <end position="11"/>
    </location>
</feature>
<sequence length="128" mass="13845">MTSWIFPPPPTRTAASRDNERRLMEPCTIEPYWLNGTRLHEPTPLSLDGGSSRVGGGGNIQEVPWAVSDSLDGTMRPSAFGPLQKEAPLVGHTTPPKDPPETPMYEKRQGPHHTSSSHGSNHASGIKA</sequence>
<gene>
    <name evidence="2" type="ORF">Scep_016461</name>
</gene>
<feature type="compositionally biased region" description="Polar residues" evidence="1">
    <location>
        <begin position="112"/>
        <end position="128"/>
    </location>
</feature>
<name>A0AAP0INW8_9MAGN</name>
<evidence type="ECO:0000256" key="1">
    <source>
        <dbReference type="SAM" id="MobiDB-lite"/>
    </source>
</evidence>
<accession>A0AAP0INW8</accession>
<evidence type="ECO:0000313" key="2">
    <source>
        <dbReference type="EMBL" id="KAK9118368.1"/>
    </source>
</evidence>
<feature type="compositionally biased region" description="Basic and acidic residues" evidence="1">
    <location>
        <begin position="98"/>
        <end position="109"/>
    </location>
</feature>
<reference evidence="2 3" key="1">
    <citation type="submission" date="2024-01" db="EMBL/GenBank/DDBJ databases">
        <title>Genome assemblies of Stephania.</title>
        <authorList>
            <person name="Yang L."/>
        </authorList>
    </citation>
    <scope>NUCLEOTIDE SEQUENCE [LARGE SCALE GENOMIC DNA]</scope>
    <source>
        <strain evidence="2">JXDWG</strain>
        <tissue evidence="2">Leaf</tissue>
    </source>
</reference>
<feature type="region of interest" description="Disordered" evidence="1">
    <location>
        <begin position="1"/>
        <end position="23"/>
    </location>
</feature>
<comment type="caution">
    <text evidence="2">The sequence shown here is derived from an EMBL/GenBank/DDBJ whole genome shotgun (WGS) entry which is preliminary data.</text>
</comment>
<dbReference type="Proteomes" id="UP001419268">
    <property type="component" value="Unassembled WGS sequence"/>
</dbReference>